<dbReference type="Proteomes" id="UP001183388">
    <property type="component" value="Unassembled WGS sequence"/>
</dbReference>
<evidence type="ECO:0000256" key="1">
    <source>
        <dbReference type="SAM" id="MobiDB-lite"/>
    </source>
</evidence>
<name>A0ABU2L924_9ACTN</name>
<gene>
    <name evidence="2" type="ORF">RM780_13515</name>
</gene>
<proteinExistence type="predicted"/>
<keyword evidence="3" id="KW-1185">Reference proteome</keyword>
<feature type="compositionally biased region" description="Basic and acidic residues" evidence="1">
    <location>
        <begin position="282"/>
        <end position="293"/>
    </location>
</feature>
<accession>A0ABU2L924</accession>
<dbReference type="PANTHER" id="PTHR40053">
    <property type="entry name" value="SPORULATION-CONTROL PROTEIN SPO0M"/>
    <property type="match status" value="1"/>
</dbReference>
<dbReference type="PANTHER" id="PTHR40053:SF1">
    <property type="entry name" value="SPORULATION-CONTROL PROTEIN SPO0M"/>
    <property type="match status" value="1"/>
</dbReference>
<protein>
    <submittedName>
        <fullName evidence="2">Sporulation protein</fullName>
    </submittedName>
</protein>
<dbReference type="EMBL" id="JAVREN010000017">
    <property type="protein sequence ID" value="MDT0307976.1"/>
    <property type="molecule type" value="Genomic_DNA"/>
</dbReference>
<evidence type="ECO:0000313" key="3">
    <source>
        <dbReference type="Proteomes" id="UP001183388"/>
    </source>
</evidence>
<evidence type="ECO:0000313" key="2">
    <source>
        <dbReference type="EMBL" id="MDT0307976.1"/>
    </source>
</evidence>
<reference evidence="3" key="1">
    <citation type="submission" date="2023-07" db="EMBL/GenBank/DDBJ databases">
        <title>30 novel species of actinomycetes from the DSMZ collection.</title>
        <authorList>
            <person name="Nouioui I."/>
        </authorList>
    </citation>
    <scope>NUCLEOTIDE SEQUENCE [LARGE SCALE GENOMIC DNA]</scope>
    <source>
        <strain evidence="3">DSM 44917</strain>
    </source>
</reference>
<organism evidence="2 3">
    <name type="scientific">Streptomyces boetiae</name>
    <dbReference type="NCBI Taxonomy" id="3075541"/>
    <lineage>
        <taxon>Bacteria</taxon>
        <taxon>Bacillati</taxon>
        <taxon>Actinomycetota</taxon>
        <taxon>Actinomycetes</taxon>
        <taxon>Kitasatosporales</taxon>
        <taxon>Streptomycetaceae</taxon>
        <taxon>Streptomyces</taxon>
    </lineage>
</organism>
<feature type="region of interest" description="Disordered" evidence="1">
    <location>
        <begin position="273"/>
        <end position="299"/>
    </location>
</feature>
<dbReference type="Pfam" id="PF07070">
    <property type="entry name" value="Spo0M"/>
    <property type="match status" value="1"/>
</dbReference>
<dbReference type="RefSeq" id="WP_311630931.1">
    <property type="nucleotide sequence ID" value="NZ_JAVREN010000017.1"/>
</dbReference>
<comment type="caution">
    <text evidence="2">The sequence shown here is derived from an EMBL/GenBank/DDBJ whole genome shotgun (WGS) entry which is preliminary data.</text>
</comment>
<sequence>MVFKRLLGSLGVGGPTVDTVLDGGPVLPGGTLSGQVHLQGGAADFDIEHVTLELVARVEAEYEEGEAEGVVPFERLTVGGGFRLAEGARHSVSFSARLPWETPVTELHGQPLGVVLGVRTELAVAGARDKGDLDPLHVRALPVQEAVLEALGQLGFGFASADLELGRIHGTGQQLPFYQEIELTPPAAYAYAVNEVEVTFLASPGGVEIVLEADKRGGLFSGGHDAVGRHTVSHDSVGHINWTAEVEAWMRELIEHHAAHHPPRQVWQQGHADPYGHGGGFAHKDGHGHDGGHHSSGGPGMGTVIAAGAAGLAVGAVGGYVAGEVLEEIFEDEGGEEES</sequence>
<dbReference type="InterPro" id="IPR009776">
    <property type="entry name" value="Spore_0_M"/>
</dbReference>